<dbReference type="OrthoDB" id="3247418at2759"/>
<dbReference type="InParanoid" id="A0A0C3D8Y2"/>
<name>A0A0C3D8Y2_9AGAM</name>
<proteinExistence type="predicted"/>
<dbReference type="STRING" id="1036808.A0A0C3D8Y2"/>
<gene>
    <name evidence="1" type="ORF">SCLCIDRAFT_131032</name>
</gene>
<accession>A0A0C3D8Y2</accession>
<feature type="non-terminal residue" evidence="1">
    <location>
        <position position="1"/>
    </location>
</feature>
<sequence length="182" mass="20735">GELEQTVLESFVQGAKLKSWLTRHNCPPTIKECKTLFNKYITNNGVTNNHPTLNATMPGQPSAMWPIPTDLQSLTYHKCLVFHVYTHFGAHLLSQDSTHVGNSLVMFYSKGDRGPSPIPGCIKYIFEDNSKIQLAIQQQLPIDTADPFQHYPYFPARLYSVELSSDLELVQLEWVLSHFARW</sequence>
<protein>
    <submittedName>
        <fullName evidence="1">Uncharacterized protein</fullName>
    </submittedName>
</protein>
<evidence type="ECO:0000313" key="1">
    <source>
        <dbReference type="EMBL" id="KIM57180.1"/>
    </source>
</evidence>
<keyword evidence="2" id="KW-1185">Reference proteome</keyword>
<dbReference type="Proteomes" id="UP000053989">
    <property type="component" value="Unassembled WGS sequence"/>
</dbReference>
<dbReference type="EMBL" id="KN822104">
    <property type="protein sequence ID" value="KIM57180.1"/>
    <property type="molecule type" value="Genomic_DNA"/>
</dbReference>
<reference evidence="1 2" key="1">
    <citation type="submission" date="2014-04" db="EMBL/GenBank/DDBJ databases">
        <authorList>
            <consortium name="DOE Joint Genome Institute"/>
            <person name="Kuo A."/>
            <person name="Kohler A."/>
            <person name="Nagy L.G."/>
            <person name="Floudas D."/>
            <person name="Copeland A."/>
            <person name="Barry K.W."/>
            <person name="Cichocki N."/>
            <person name="Veneault-Fourrey C."/>
            <person name="LaButti K."/>
            <person name="Lindquist E.A."/>
            <person name="Lipzen A."/>
            <person name="Lundell T."/>
            <person name="Morin E."/>
            <person name="Murat C."/>
            <person name="Sun H."/>
            <person name="Tunlid A."/>
            <person name="Henrissat B."/>
            <person name="Grigoriev I.V."/>
            <person name="Hibbett D.S."/>
            <person name="Martin F."/>
            <person name="Nordberg H.P."/>
            <person name="Cantor M.N."/>
            <person name="Hua S.X."/>
        </authorList>
    </citation>
    <scope>NUCLEOTIDE SEQUENCE [LARGE SCALE GENOMIC DNA]</scope>
    <source>
        <strain evidence="1 2">Foug A</strain>
    </source>
</reference>
<evidence type="ECO:0000313" key="2">
    <source>
        <dbReference type="Proteomes" id="UP000053989"/>
    </source>
</evidence>
<dbReference type="HOGENOM" id="CLU_067870_0_0_1"/>
<reference evidence="2" key="2">
    <citation type="submission" date="2015-01" db="EMBL/GenBank/DDBJ databases">
        <title>Evolutionary Origins and Diversification of the Mycorrhizal Mutualists.</title>
        <authorList>
            <consortium name="DOE Joint Genome Institute"/>
            <consortium name="Mycorrhizal Genomics Consortium"/>
            <person name="Kohler A."/>
            <person name="Kuo A."/>
            <person name="Nagy L.G."/>
            <person name="Floudas D."/>
            <person name="Copeland A."/>
            <person name="Barry K.W."/>
            <person name="Cichocki N."/>
            <person name="Veneault-Fourrey C."/>
            <person name="LaButti K."/>
            <person name="Lindquist E.A."/>
            <person name="Lipzen A."/>
            <person name="Lundell T."/>
            <person name="Morin E."/>
            <person name="Murat C."/>
            <person name="Riley R."/>
            <person name="Ohm R."/>
            <person name="Sun H."/>
            <person name="Tunlid A."/>
            <person name="Henrissat B."/>
            <person name="Grigoriev I.V."/>
            <person name="Hibbett D.S."/>
            <person name="Martin F."/>
        </authorList>
    </citation>
    <scope>NUCLEOTIDE SEQUENCE [LARGE SCALE GENOMIC DNA]</scope>
    <source>
        <strain evidence="2">Foug A</strain>
    </source>
</reference>
<dbReference type="AlphaFoldDB" id="A0A0C3D8Y2"/>
<organism evidence="1 2">
    <name type="scientific">Scleroderma citrinum Foug A</name>
    <dbReference type="NCBI Taxonomy" id="1036808"/>
    <lineage>
        <taxon>Eukaryota</taxon>
        <taxon>Fungi</taxon>
        <taxon>Dikarya</taxon>
        <taxon>Basidiomycota</taxon>
        <taxon>Agaricomycotina</taxon>
        <taxon>Agaricomycetes</taxon>
        <taxon>Agaricomycetidae</taxon>
        <taxon>Boletales</taxon>
        <taxon>Sclerodermatineae</taxon>
        <taxon>Sclerodermataceae</taxon>
        <taxon>Scleroderma</taxon>
    </lineage>
</organism>